<keyword evidence="3" id="KW-1185">Reference proteome</keyword>
<evidence type="ECO:0000313" key="3">
    <source>
        <dbReference type="Proteomes" id="UP001153636"/>
    </source>
</evidence>
<keyword evidence="1" id="KW-0732">Signal</keyword>
<organism evidence="2 3">
    <name type="scientific">Psylliodes chrysocephalus</name>
    <dbReference type="NCBI Taxonomy" id="3402493"/>
    <lineage>
        <taxon>Eukaryota</taxon>
        <taxon>Metazoa</taxon>
        <taxon>Ecdysozoa</taxon>
        <taxon>Arthropoda</taxon>
        <taxon>Hexapoda</taxon>
        <taxon>Insecta</taxon>
        <taxon>Pterygota</taxon>
        <taxon>Neoptera</taxon>
        <taxon>Endopterygota</taxon>
        <taxon>Coleoptera</taxon>
        <taxon>Polyphaga</taxon>
        <taxon>Cucujiformia</taxon>
        <taxon>Chrysomeloidea</taxon>
        <taxon>Chrysomelidae</taxon>
        <taxon>Galerucinae</taxon>
        <taxon>Alticini</taxon>
        <taxon>Psylliodes</taxon>
    </lineage>
</organism>
<feature type="signal peptide" evidence="1">
    <location>
        <begin position="1"/>
        <end position="19"/>
    </location>
</feature>
<accession>A0A9P0CZ00</accession>
<dbReference type="Proteomes" id="UP001153636">
    <property type="component" value="Chromosome 3"/>
</dbReference>
<protein>
    <submittedName>
        <fullName evidence="2">Uncharacterized protein</fullName>
    </submittedName>
</protein>
<sequence length="82" mass="9385">MKIAIFGFVLFIVIVNATSSPVAEAPEELSRDKRFTCENVLNNLQNGPSKLNEAYCASRCILNNYQGEWCDQNKRYTGFIRY</sequence>
<dbReference type="EMBL" id="OV651815">
    <property type="protein sequence ID" value="CAH1108355.1"/>
    <property type="molecule type" value="Genomic_DNA"/>
</dbReference>
<dbReference type="OrthoDB" id="10038290at2759"/>
<name>A0A9P0CZ00_9CUCU</name>
<dbReference type="AlphaFoldDB" id="A0A9P0CZ00"/>
<gene>
    <name evidence="2" type="ORF">PSYICH_LOCUS8747</name>
</gene>
<evidence type="ECO:0000313" key="2">
    <source>
        <dbReference type="EMBL" id="CAH1108355.1"/>
    </source>
</evidence>
<proteinExistence type="predicted"/>
<evidence type="ECO:0000256" key="1">
    <source>
        <dbReference type="SAM" id="SignalP"/>
    </source>
</evidence>
<feature type="chain" id="PRO_5040372336" evidence="1">
    <location>
        <begin position="20"/>
        <end position="82"/>
    </location>
</feature>
<reference evidence="2" key="1">
    <citation type="submission" date="2022-01" db="EMBL/GenBank/DDBJ databases">
        <authorList>
            <person name="King R."/>
        </authorList>
    </citation>
    <scope>NUCLEOTIDE SEQUENCE</scope>
</reference>